<reference evidence="2" key="2">
    <citation type="submission" date="2023-06" db="EMBL/GenBank/DDBJ databases">
        <authorList>
            <consortium name="Lawrence Berkeley National Laboratory"/>
            <person name="Haridas S."/>
            <person name="Hensen N."/>
            <person name="Bonometti L."/>
            <person name="Westerberg I."/>
            <person name="Brannstrom I.O."/>
            <person name="Guillou S."/>
            <person name="Cros-Aarteil S."/>
            <person name="Calhoun S."/>
            <person name="Kuo A."/>
            <person name="Mondo S."/>
            <person name="Pangilinan J."/>
            <person name="Riley R."/>
            <person name="Labutti K."/>
            <person name="Andreopoulos B."/>
            <person name="Lipzen A."/>
            <person name="Chen C."/>
            <person name="Yanf M."/>
            <person name="Daum C."/>
            <person name="Ng V."/>
            <person name="Clum A."/>
            <person name="Steindorff A."/>
            <person name="Ohm R."/>
            <person name="Martin F."/>
            <person name="Silar P."/>
            <person name="Natvig D."/>
            <person name="Lalanne C."/>
            <person name="Gautier V."/>
            <person name="Ament-Velasquez S.L."/>
            <person name="Kruys A."/>
            <person name="Hutchinson M.I."/>
            <person name="Powell A.J."/>
            <person name="Barry K."/>
            <person name="Miller A.N."/>
            <person name="Grigoriev I.V."/>
            <person name="Debuchy R."/>
            <person name="Gladieux P."/>
            <person name="Thoren M.H."/>
            <person name="Johannesson H."/>
        </authorList>
    </citation>
    <scope>NUCLEOTIDE SEQUENCE</scope>
    <source>
        <strain evidence="2">CBS 118394</strain>
    </source>
</reference>
<feature type="region of interest" description="Disordered" evidence="1">
    <location>
        <begin position="299"/>
        <end position="360"/>
    </location>
</feature>
<evidence type="ECO:0000313" key="2">
    <source>
        <dbReference type="EMBL" id="KAK3322606.1"/>
    </source>
</evidence>
<feature type="compositionally biased region" description="Low complexity" evidence="1">
    <location>
        <begin position="579"/>
        <end position="591"/>
    </location>
</feature>
<organism evidence="2 3">
    <name type="scientific">Apodospora peruviana</name>
    <dbReference type="NCBI Taxonomy" id="516989"/>
    <lineage>
        <taxon>Eukaryota</taxon>
        <taxon>Fungi</taxon>
        <taxon>Dikarya</taxon>
        <taxon>Ascomycota</taxon>
        <taxon>Pezizomycotina</taxon>
        <taxon>Sordariomycetes</taxon>
        <taxon>Sordariomycetidae</taxon>
        <taxon>Sordariales</taxon>
        <taxon>Lasiosphaeriaceae</taxon>
        <taxon>Apodospora</taxon>
    </lineage>
</organism>
<feature type="compositionally biased region" description="Gly residues" evidence="1">
    <location>
        <begin position="680"/>
        <end position="690"/>
    </location>
</feature>
<reference evidence="2" key="1">
    <citation type="journal article" date="2023" name="Mol. Phylogenet. Evol.">
        <title>Genome-scale phylogeny and comparative genomics of the fungal order Sordariales.</title>
        <authorList>
            <person name="Hensen N."/>
            <person name="Bonometti L."/>
            <person name="Westerberg I."/>
            <person name="Brannstrom I.O."/>
            <person name="Guillou S."/>
            <person name="Cros-Aarteil S."/>
            <person name="Calhoun S."/>
            <person name="Haridas S."/>
            <person name="Kuo A."/>
            <person name="Mondo S."/>
            <person name="Pangilinan J."/>
            <person name="Riley R."/>
            <person name="LaButti K."/>
            <person name="Andreopoulos B."/>
            <person name="Lipzen A."/>
            <person name="Chen C."/>
            <person name="Yan M."/>
            <person name="Daum C."/>
            <person name="Ng V."/>
            <person name="Clum A."/>
            <person name="Steindorff A."/>
            <person name="Ohm R.A."/>
            <person name="Martin F."/>
            <person name="Silar P."/>
            <person name="Natvig D.O."/>
            <person name="Lalanne C."/>
            <person name="Gautier V."/>
            <person name="Ament-Velasquez S.L."/>
            <person name="Kruys A."/>
            <person name="Hutchinson M.I."/>
            <person name="Powell A.J."/>
            <person name="Barry K."/>
            <person name="Miller A.N."/>
            <person name="Grigoriev I.V."/>
            <person name="Debuchy R."/>
            <person name="Gladieux P."/>
            <person name="Hiltunen Thoren M."/>
            <person name="Johannesson H."/>
        </authorList>
    </citation>
    <scope>NUCLEOTIDE SEQUENCE</scope>
    <source>
        <strain evidence="2">CBS 118394</strain>
    </source>
</reference>
<comment type="caution">
    <text evidence="2">The sequence shown here is derived from an EMBL/GenBank/DDBJ whole genome shotgun (WGS) entry which is preliminary data.</text>
</comment>
<feature type="compositionally biased region" description="Low complexity" evidence="1">
    <location>
        <begin position="30"/>
        <end position="55"/>
    </location>
</feature>
<feature type="compositionally biased region" description="Pro residues" evidence="1">
    <location>
        <begin position="397"/>
        <end position="406"/>
    </location>
</feature>
<name>A0AAE0M7R9_9PEZI</name>
<protein>
    <recommendedName>
        <fullName evidence="4">LIM zinc-binding domain-containing protein</fullName>
    </recommendedName>
</protein>
<feature type="compositionally biased region" description="Low complexity" evidence="1">
    <location>
        <begin position="313"/>
        <end position="331"/>
    </location>
</feature>
<evidence type="ECO:0000256" key="1">
    <source>
        <dbReference type="SAM" id="MobiDB-lite"/>
    </source>
</evidence>
<dbReference type="AlphaFoldDB" id="A0AAE0M7R9"/>
<evidence type="ECO:0008006" key="4">
    <source>
        <dbReference type="Google" id="ProtNLM"/>
    </source>
</evidence>
<feature type="region of interest" description="Disordered" evidence="1">
    <location>
        <begin position="228"/>
        <end position="252"/>
    </location>
</feature>
<keyword evidence="3" id="KW-1185">Reference proteome</keyword>
<evidence type="ECO:0000313" key="3">
    <source>
        <dbReference type="Proteomes" id="UP001283341"/>
    </source>
</evidence>
<gene>
    <name evidence="2" type="ORF">B0H66DRAFT_531939</name>
</gene>
<sequence length="704" mass="74542">MPTATLPPWPPEPKPKPDLGRSKAELQSLSQATHTTTAVTGSSSSSARPRRNATSDGNQQQDGQQHELQYHHLFTCTFCWTISSGRPHVCGEVVVRGDECVSLGWCFWHRACYGCLLCGSRIIAKGVRVGELFESDDGELSDNSGIATGTTDKEGRGRCVRVRVEMGTTSTSKVGKVIDTVPLCANCMVEVDMDGLDDMAVVRRSLRRVDRVDADGGLSRYRWETGKRTTATHHHGDGATSEPPDGTGDEEYMYPVSAEQPTTIYVSMLDPIGRSSFRPSPTKPIPYWMGYGHPNLDDGQPYSHRAGDSKNWPSSHPSTTYPPTITTTTSSRRGQPKRPASPAPSIASSTSPAPCETRAPVRRVVINEPLTLPSSSVTRLGVNNLSESTFSTYATPPEYPSPPPSPHGRGTPEAFVHDHSPSASSNARPATPRPMIQVHKPSTTPASSPFYAAQAHHQIRRRQAGNDTGSKQPPVTIHSMRHTRQQMQTHTPTTTHHFSGKTTAPLVTSNEYLERYPGAAAAKAALGRTLSHRETTTNKSGGGNSQILRSQVAKIRKASSSGQLLTSPSLHVVRSATTSSGHSGSRWSGGSPRRRRSSVSAAASTLGFSDVTAAAAAAAAVAAVNRPEGTRNSYSPRGRLPSFAGSVSAAAAATVGVSGATAAVTNGGSGGSKMNDGDSGDNGGGAGGTRRGSVLPGLKRFFGR</sequence>
<accession>A0AAE0M7R9</accession>
<dbReference type="EMBL" id="JAUEDM010000003">
    <property type="protein sequence ID" value="KAK3322606.1"/>
    <property type="molecule type" value="Genomic_DNA"/>
</dbReference>
<feature type="compositionally biased region" description="Basic and acidic residues" evidence="1">
    <location>
        <begin position="13"/>
        <end position="24"/>
    </location>
</feature>
<feature type="compositionally biased region" description="Pro residues" evidence="1">
    <location>
        <begin position="1"/>
        <end position="12"/>
    </location>
</feature>
<feature type="region of interest" description="Disordered" evidence="1">
    <location>
        <begin position="389"/>
        <end position="432"/>
    </location>
</feature>
<proteinExistence type="predicted"/>
<feature type="region of interest" description="Disordered" evidence="1">
    <location>
        <begin position="665"/>
        <end position="696"/>
    </location>
</feature>
<feature type="compositionally biased region" description="Low complexity" evidence="1">
    <location>
        <begin position="343"/>
        <end position="354"/>
    </location>
</feature>
<dbReference type="Proteomes" id="UP001283341">
    <property type="component" value="Unassembled WGS sequence"/>
</dbReference>
<feature type="region of interest" description="Disordered" evidence="1">
    <location>
        <begin position="1"/>
        <end position="64"/>
    </location>
</feature>
<feature type="region of interest" description="Disordered" evidence="1">
    <location>
        <begin position="574"/>
        <end position="598"/>
    </location>
</feature>
<feature type="region of interest" description="Disordered" evidence="1">
    <location>
        <begin position="527"/>
        <end position="547"/>
    </location>
</feature>